<protein>
    <recommendedName>
        <fullName evidence="10">Flagellar protein FliL</fullName>
    </recommendedName>
</protein>
<organism evidence="11 12">
    <name type="scientific">Planococcus kocurii</name>
    <dbReference type="NCBI Taxonomy" id="1374"/>
    <lineage>
        <taxon>Bacteria</taxon>
        <taxon>Bacillati</taxon>
        <taxon>Bacillota</taxon>
        <taxon>Bacilli</taxon>
        <taxon>Bacillales</taxon>
        <taxon>Caryophanaceae</taxon>
        <taxon>Planococcus</taxon>
    </lineage>
</organism>
<comment type="subcellular location">
    <subcellularLocation>
        <location evidence="2">Cell membrane</location>
        <topology evidence="2">Single-pass membrane protein</topology>
    </subcellularLocation>
</comment>
<keyword evidence="8 10" id="KW-1133">Transmembrane helix</keyword>
<name>A0ABM5X0B0_9BACL</name>
<keyword evidence="11" id="KW-0282">Flagellum</keyword>
<dbReference type="PANTHER" id="PTHR35091">
    <property type="entry name" value="FLAGELLAR PROTEIN FLIL"/>
    <property type="match status" value="1"/>
</dbReference>
<feature type="transmembrane region" description="Helical" evidence="10">
    <location>
        <begin position="7"/>
        <end position="26"/>
    </location>
</feature>
<keyword evidence="6 10" id="KW-0812">Transmembrane</keyword>
<evidence type="ECO:0000256" key="4">
    <source>
        <dbReference type="ARBA" id="ARBA00022475"/>
    </source>
</evidence>
<dbReference type="PANTHER" id="PTHR35091:SF2">
    <property type="entry name" value="FLAGELLAR PROTEIN FLIL"/>
    <property type="match status" value="1"/>
</dbReference>
<keyword evidence="12" id="KW-1185">Reference proteome</keyword>
<dbReference type="Pfam" id="PF03748">
    <property type="entry name" value="FliL"/>
    <property type="match status" value="1"/>
</dbReference>
<comment type="similarity">
    <text evidence="3 10">Belongs to the FliL family.</text>
</comment>
<accession>A0ABM5X0B0</accession>
<comment type="function">
    <text evidence="1 10">Controls the rotational direction of flagella during chemotaxis.</text>
</comment>
<sequence length="141" mass="15301">MGKLKKIMGVVIIAIVIGGGAAFYFLQKDAGAEEETSLSAEEIAELSIDTDIITTNLASSGNFGVVQFNILLSDKDTKKEAEKRTAEVRAAIIATVASFTKEELIGESGITMIEEELVKRLTEVFEKGTVERVLVTEFKLQ</sequence>
<keyword evidence="9 10" id="KW-0472">Membrane</keyword>
<evidence type="ECO:0000313" key="12">
    <source>
        <dbReference type="Proteomes" id="UP000065533"/>
    </source>
</evidence>
<dbReference type="RefSeq" id="WP_058386678.1">
    <property type="nucleotide sequence ID" value="NZ_CP013661.2"/>
</dbReference>
<dbReference type="InterPro" id="IPR005503">
    <property type="entry name" value="FliL"/>
</dbReference>
<keyword evidence="7 10" id="KW-0283">Flagellar rotation</keyword>
<keyword evidence="5 10" id="KW-0145">Chemotaxis</keyword>
<evidence type="ECO:0000256" key="9">
    <source>
        <dbReference type="ARBA" id="ARBA00023136"/>
    </source>
</evidence>
<evidence type="ECO:0000313" key="11">
    <source>
        <dbReference type="EMBL" id="ALS80038.1"/>
    </source>
</evidence>
<evidence type="ECO:0000256" key="6">
    <source>
        <dbReference type="ARBA" id="ARBA00022692"/>
    </source>
</evidence>
<evidence type="ECO:0000256" key="7">
    <source>
        <dbReference type="ARBA" id="ARBA00022779"/>
    </source>
</evidence>
<keyword evidence="11" id="KW-0966">Cell projection</keyword>
<evidence type="ECO:0000256" key="2">
    <source>
        <dbReference type="ARBA" id="ARBA00004162"/>
    </source>
</evidence>
<gene>
    <name evidence="11" type="ORF">AUO94_16045</name>
</gene>
<dbReference type="EMBL" id="CP013661">
    <property type="protein sequence ID" value="ALS80038.1"/>
    <property type="molecule type" value="Genomic_DNA"/>
</dbReference>
<evidence type="ECO:0000256" key="10">
    <source>
        <dbReference type="RuleBase" id="RU364125"/>
    </source>
</evidence>
<evidence type="ECO:0000256" key="5">
    <source>
        <dbReference type="ARBA" id="ARBA00022500"/>
    </source>
</evidence>
<keyword evidence="11" id="KW-0969">Cilium</keyword>
<reference evidence="11" key="1">
    <citation type="submission" date="2016-01" db="EMBL/GenBank/DDBJ databases">
        <title>Complete genome of Planococcus kocurri type strain.</title>
        <authorList>
            <person name="See-Too W.S."/>
        </authorList>
    </citation>
    <scope>NUCLEOTIDE SEQUENCE [LARGE SCALE GENOMIC DNA]</scope>
    <source>
        <strain evidence="11">ATCC 43650</strain>
    </source>
</reference>
<keyword evidence="4 10" id="KW-1003">Cell membrane</keyword>
<proteinExistence type="inferred from homology"/>
<evidence type="ECO:0000256" key="3">
    <source>
        <dbReference type="ARBA" id="ARBA00008281"/>
    </source>
</evidence>
<dbReference type="Proteomes" id="UP000065533">
    <property type="component" value="Chromosome"/>
</dbReference>
<evidence type="ECO:0000256" key="1">
    <source>
        <dbReference type="ARBA" id="ARBA00002254"/>
    </source>
</evidence>
<evidence type="ECO:0000256" key="8">
    <source>
        <dbReference type="ARBA" id="ARBA00022989"/>
    </source>
</evidence>